<dbReference type="InterPro" id="IPR023198">
    <property type="entry name" value="PGP-like_dom2"/>
</dbReference>
<dbReference type="Proteomes" id="UP000014977">
    <property type="component" value="Unassembled WGS sequence"/>
</dbReference>
<dbReference type="Pfam" id="PF13419">
    <property type="entry name" value="HAD_2"/>
    <property type="match status" value="1"/>
</dbReference>
<dbReference type="InterPro" id="IPR050155">
    <property type="entry name" value="HAD-like_hydrolase_sf"/>
</dbReference>
<dbReference type="EC" id="3.1.3.18" evidence="4"/>
<comment type="caution">
    <text evidence="5">The sequence shown here is derived from an EMBL/GenBank/DDBJ whole genome shotgun (WGS) entry which is preliminary data.</text>
</comment>
<dbReference type="InterPro" id="IPR023214">
    <property type="entry name" value="HAD_sf"/>
</dbReference>
<sequence length="224" mass="24569">MTIGAYKAIIFDLDGTLIDSAADVGDAVNRVLSRYGFLEHPGAAYYRFMGDGVVELMRRALPEKARSSERVQAGVQAFFREYEGCWHHHSRPYPGVPELLDGLSERGVRLSVLSNKPHAFTTAFVERFFPEWTFAAVFGQREGVPRKPDPAAALEIADGMGISPAAVLFLGDTPTDMRTARAAGMFSVGACWGFRSPSELSAGGAESLIRHPMELLRFFDDPIP</sequence>
<dbReference type="AlphaFoldDB" id="S7V4G5"/>
<dbReference type="GO" id="GO:0006281">
    <property type="term" value="P:DNA repair"/>
    <property type="evidence" value="ECO:0007669"/>
    <property type="project" value="TreeGrafter"/>
</dbReference>
<reference evidence="5 6" key="1">
    <citation type="journal article" date="2013" name="Genome Announc.">
        <title>Draft genome sequences for three mercury-methylating, sulfate-reducing bacteria.</title>
        <authorList>
            <person name="Brown S.D."/>
            <person name="Hurt R.A.Jr."/>
            <person name="Gilmour C.C."/>
            <person name="Elias D.A."/>
        </authorList>
    </citation>
    <scope>NUCLEOTIDE SEQUENCE [LARGE SCALE GENOMIC DNA]</scope>
    <source>
        <strain evidence="5 6">DSM 2059</strain>
    </source>
</reference>
<dbReference type="Gene3D" id="3.40.50.1000">
    <property type="entry name" value="HAD superfamily/HAD-like"/>
    <property type="match status" value="1"/>
</dbReference>
<evidence type="ECO:0000313" key="6">
    <source>
        <dbReference type="Proteomes" id="UP000014977"/>
    </source>
</evidence>
<organism evidence="5 6">
    <name type="scientific">Desulfococcus multivorans DSM 2059</name>
    <dbReference type="NCBI Taxonomy" id="1121405"/>
    <lineage>
        <taxon>Bacteria</taxon>
        <taxon>Pseudomonadati</taxon>
        <taxon>Thermodesulfobacteriota</taxon>
        <taxon>Desulfobacteria</taxon>
        <taxon>Desulfobacterales</taxon>
        <taxon>Desulfococcaceae</taxon>
        <taxon>Desulfococcus</taxon>
    </lineage>
</organism>
<dbReference type="InterPro" id="IPR041492">
    <property type="entry name" value="HAD_2"/>
</dbReference>
<dbReference type="InterPro" id="IPR036412">
    <property type="entry name" value="HAD-like_sf"/>
</dbReference>
<dbReference type="PANTHER" id="PTHR43434">
    <property type="entry name" value="PHOSPHOGLYCOLATE PHOSPHATASE"/>
    <property type="match status" value="1"/>
</dbReference>
<keyword evidence="5" id="KW-0378">Hydrolase</keyword>
<dbReference type="SFLD" id="SFLDG01135">
    <property type="entry name" value="C1.5.6:_HAD__Beta-PGM__Phospha"/>
    <property type="match status" value="1"/>
</dbReference>
<keyword evidence="6" id="KW-1185">Reference proteome</keyword>
<dbReference type="InterPro" id="IPR006439">
    <property type="entry name" value="HAD-SF_hydro_IA"/>
</dbReference>
<dbReference type="EMBL" id="ATHJ01000075">
    <property type="protein sequence ID" value="EPR41479.1"/>
    <property type="molecule type" value="Genomic_DNA"/>
</dbReference>
<gene>
    <name evidence="5" type="ORF">dsmv_2024</name>
</gene>
<dbReference type="SFLD" id="SFLDG01129">
    <property type="entry name" value="C1.5:_HAD__Beta-PGM__Phosphata"/>
    <property type="match status" value="1"/>
</dbReference>
<dbReference type="NCBIfam" id="TIGR01549">
    <property type="entry name" value="HAD-SF-IA-v1"/>
    <property type="match status" value="1"/>
</dbReference>
<evidence type="ECO:0000256" key="1">
    <source>
        <dbReference type="ARBA" id="ARBA00000830"/>
    </source>
</evidence>
<dbReference type="SUPFAM" id="SSF56784">
    <property type="entry name" value="HAD-like"/>
    <property type="match status" value="1"/>
</dbReference>
<comment type="pathway">
    <text evidence="2">Organic acid metabolism; glycolate biosynthesis; glycolate from 2-phosphoglycolate: step 1/1.</text>
</comment>
<accession>S7V4G5</accession>
<proteinExistence type="inferred from homology"/>
<dbReference type="RefSeq" id="WP_020876455.1">
    <property type="nucleotide sequence ID" value="NZ_ATHJ01000075.1"/>
</dbReference>
<dbReference type="PATRIC" id="fig|1121405.3.peg.1552"/>
<dbReference type="NCBIfam" id="TIGR01509">
    <property type="entry name" value="HAD-SF-IA-v3"/>
    <property type="match status" value="1"/>
</dbReference>
<dbReference type="GO" id="GO:0005829">
    <property type="term" value="C:cytosol"/>
    <property type="evidence" value="ECO:0007669"/>
    <property type="project" value="TreeGrafter"/>
</dbReference>
<dbReference type="SFLD" id="SFLDS00003">
    <property type="entry name" value="Haloacid_Dehalogenase"/>
    <property type="match status" value="1"/>
</dbReference>
<comment type="similarity">
    <text evidence="3">Belongs to the HAD-like hydrolase superfamily. CbbY/CbbZ/Gph/YieH family.</text>
</comment>
<evidence type="ECO:0000256" key="4">
    <source>
        <dbReference type="ARBA" id="ARBA00013078"/>
    </source>
</evidence>
<dbReference type="STRING" id="897.B2D07_00065"/>
<dbReference type="PRINTS" id="PR00413">
    <property type="entry name" value="HADHALOGNASE"/>
</dbReference>
<dbReference type="eggNOG" id="COG0546">
    <property type="taxonomic scope" value="Bacteria"/>
</dbReference>
<evidence type="ECO:0000256" key="3">
    <source>
        <dbReference type="ARBA" id="ARBA00006171"/>
    </source>
</evidence>
<dbReference type="Gene3D" id="1.10.150.240">
    <property type="entry name" value="Putative phosphatase, domain 2"/>
    <property type="match status" value="1"/>
</dbReference>
<evidence type="ECO:0000313" key="5">
    <source>
        <dbReference type="EMBL" id="EPR41479.1"/>
    </source>
</evidence>
<protein>
    <recommendedName>
        <fullName evidence="4">phosphoglycolate phosphatase</fullName>
        <ecNumber evidence="4">3.1.3.18</ecNumber>
    </recommendedName>
</protein>
<name>S7V4G5_DESML</name>
<evidence type="ECO:0000256" key="2">
    <source>
        <dbReference type="ARBA" id="ARBA00004818"/>
    </source>
</evidence>
<dbReference type="PANTHER" id="PTHR43434:SF1">
    <property type="entry name" value="PHOSPHOGLYCOLATE PHOSPHATASE"/>
    <property type="match status" value="1"/>
</dbReference>
<dbReference type="GO" id="GO:0008967">
    <property type="term" value="F:phosphoglycolate phosphatase activity"/>
    <property type="evidence" value="ECO:0007669"/>
    <property type="project" value="UniProtKB-EC"/>
</dbReference>
<comment type="catalytic activity">
    <reaction evidence="1">
        <text>2-phosphoglycolate + H2O = glycolate + phosphate</text>
        <dbReference type="Rhea" id="RHEA:14369"/>
        <dbReference type="ChEBI" id="CHEBI:15377"/>
        <dbReference type="ChEBI" id="CHEBI:29805"/>
        <dbReference type="ChEBI" id="CHEBI:43474"/>
        <dbReference type="ChEBI" id="CHEBI:58033"/>
        <dbReference type="EC" id="3.1.3.18"/>
    </reaction>
</comment>